<evidence type="ECO:0000313" key="3">
    <source>
        <dbReference type="EMBL" id="MFD2935163.1"/>
    </source>
</evidence>
<evidence type="ECO:0000313" key="4">
    <source>
        <dbReference type="Proteomes" id="UP001597512"/>
    </source>
</evidence>
<dbReference type="Proteomes" id="UP001597512">
    <property type="component" value="Unassembled WGS sequence"/>
</dbReference>
<dbReference type="PRINTS" id="PR01438">
    <property type="entry name" value="UNVRSLSTRESS"/>
</dbReference>
<evidence type="ECO:0000256" key="1">
    <source>
        <dbReference type="ARBA" id="ARBA00008791"/>
    </source>
</evidence>
<name>A0ABW6AKZ0_9BACT</name>
<accession>A0ABW6AKZ0</accession>
<comment type="caution">
    <text evidence="3">The sequence shown here is derived from an EMBL/GenBank/DDBJ whole genome shotgun (WGS) entry which is preliminary data.</text>
</comment>
<gene>
    <name evidence="3" type="ORF">ACFS25_15330</name>
</gene>
<keyword evidence="4" id="KW-1185">Reference proteome</keyword>
<organism evidence="3 4">
    <name type="scientific">Spirosoma flavum</name>
    <dbReference type="NCBI Taxonomy" id="2048557"/>
    <lineage>
        <taxon>Bacteria</taxon>
        <taxon>Pseudomonadati</taxon>
        <taxon>Bacteroidota</taxon>
        <taxon>Cytophagia</taxon>
        <taxon>Cytophagales</taxon>
        <taxon>Cytophagaceae</taxon>
        <taxon>Spirosoma</taxon>
    </lineage>
</organism>
<reference evidence="4" key="1">
    <citation type="journal article" date="2019" name="Int. J. Syst. Evol. Microbiol.">
        <title>The Global Catalogue of Microorganisms (GCM) 10K type strain sequencing project: providing services to taxonomists for standard genome sequencing and annotation.</title>
        <authorList>
            <consortium name="The Broad Institute Genomics Platform"/>
            <consortium name="The Broad Institute Genome Sequencing Center for Infectious Disease"/>
            <person name="Wu L."/>
            <person name="Ma J."/>
        </authorList>
    </citation>
    <scope>NUCLEOTIDE SEQUENCE [LARGE SCALE GENOMIC DNA]</scope>
    <source>
        <strain evidence="4">KCTC 52490</strain>
    </source>
</reference>
<comment type="similarity">
    <text evidence="1">Belongs to the universal stress protein A family.</text>
</comment>
<evidence type="ECO:0000259" key="2">
    <source>
        <dbReference type="Pfam" id="PF00582"/>
    </source>
</evidence>
<dbReference type="PANTHER" id="PTHR46268">
    <property type="entry name" value="STRESS RESPONSE PROTEIN NHAX"/>
    <property type="match status" value="1"/>
</dbReference>
<dbReference type="Pfam" id="PF00582">
    <property type="entry name" value="Usp"/>
    <property type="match status" value="1"/>
</dbReference>
<dbReference type="CDD" id="cd00293">
    <property type="entry name" value="USP-like"/>
    <property type="match status" value="1"/>
</dbReference>
<dbReference type="EMBL" id="JBHUOM010000012">
    <property type="protein sequence ID" value="MFD2935163.1"/>
    <property type="molecule type" value="Genomic_DNA"/>
</dbReference>
<dbReference type="PANTHER" id="PTHR46268:SF6">
    <property type="entry name" value="UNIVERSAL STRESS PROTEIN UP12"/>
    <property type="match status" value="1"/>
</dbReference>
<feature type="domain" description="UspA" evidence="2">
    <location>
        <begin position="1"/>
        <end position="149"/>
    </location>
</feature>
<proteinExistence type="inferred from homology"/>
<dbReference type="SUPFAM" id="SSF52402">
    <property type="entry name" value="Adenine nucleotide alpha hydrolases-like"/>
    <property type="match status" value="2"/>
</dbReference>
<protein>
    <submittedName>
        <fullName evidence="3">Universal stress protein</fullName>
    </submittedName>
</protein>
<dbReference type="Gene3D" id="3.40.50.12370">
    <property type="match status" value="1"/>
</dbReference>
<dbReference type="InterPro" id="IPR006015">
    <property type="entry name" value="Universal_stress_UspA"/>
</dbReference>
<dbReference type="InterPro" id="IPR006016">
    <property type="entry name" value="UspA"/>
</dbReference>
<sequence>MKTILIPIDFSALSYSSAYFALELAQQMDAQVVLLHVIPAAAPVPAFNIPVIELTAWKNPLYDQMAEALRHFQGEIRDYQRQHALTSVPLRTRLVIGQPADGILEAADQENAIFIVMSTVGASNAWDKLVGSVTSDVAQRATRPVWILPGVVKLDALRLFSYFADLKGKELQCISQVLHLGKQLRASMELVHVSLSYNEEFSVSEAIIDVFENAYAPERITFQHLIDDTLSEGIEDYVRNYRPDALILAHRNRNFFNQLVHQSQIRHLSLITKRPLLLIQKTD</sequence>
<dbReference type="RefSeq" id="WP_381502558.1">
    <property type="nucleotide sequence ID" value="NZ_JBHUOM010000012.1"/>
</dbReference>